<dbReference type="Gene3D" id="3.40.640.10">
    <property type="entry name" value="Type I PLP-dependent aspartate aminotransferase-like (Major domain)"/>
    <property type="match status" value="1"/>
</dbReference>
<dbReference type="SUPFAM" id="SSF53383">
    <property type="entry name" value="PLP-dependent transferases"/>
    <property type="match status" value="1"/>
</dbReference>
<comment type="cofactor">
    <cofactor evidence="1 5">
        <name>pyridoxal 5'-phosphate</name>
        <dbReference type="ChEBI" id="CHEBI:597326"/>
    </cofactor>
</comment>
<dbReference type="GO" id="GO:0030170">
    <property type="term" value="F:pyridoxal phosphate binding"/>
    <property type="evidence" value="ECO:0007669"/>
    <property type="project" value="InterPro"/>
</dbReference>
<comment type="similarity">
    <text evidence="2">Belongs to the class-II pyridoxal-phosphate-dependent aminotransferase family. BioF subfamily.</text>
</comment>
<dbReference type="InterPro" id="IPR004839">
    <property type="entry name" value="Aminotransferase_I/II_large"/>
</dbReference>
<dbReference type="InterPro" id="IPR015422">
    <property type="entry name" value="PyrdxlP-dep_Trfase_small"/>
</dbReference>
<evidence type="ECO:0000259" key="6">
    <source>
        <dbReference type="Pfam" id="PF00155"/>
    </source>
</evidence>
<organism evidence="7 8">
    <name type="scientific">Helicobacter brantae</name>
    <dbReference type="NCBI Taxonomy" id="375927"/>
    <lineage>
        <taxon>Bacteria</taxon>
        <taxon>Pseudomonadati</taxon>
        <taxon>Campylobacterota</taxon>
        <taxon>Epsilonproteobacteria</taxon>
        <taxon>Campylobacterales</taxon>
        <taxon>Helicobacteraceae</taxon>
        <taxon>Helicobacter</taxon>
    </lineage>
</organism>
<evidence type="ECO:0000256" key="5">
    <source>
        <dbReference type="RuleBase" id="RU003693"/>
    </source>
</evidence>
<dbReference type="OrthoDB" id="9807157at2"/>
<dbReference type="GO" id="GO:0016740">
    <property type="term" value="F:transferase activity"/>
    <property type="evidence" value="ECO:0007669"/>
    <property type="project" value="UniProtKB-KW"/>
</dbReference>
<keyword evidence="8" id="KW-1185">Reference proteome</keyword>
<dbReference type="RefSeq" id="WP_115569921.1">
    <property type="nucleotide sequence ID" value="NZ_NXLV01000013.1"/>
</dbReference>
<evidence type="ECO:0000256" key="3">
    <source>
        <dbReference type="ARBA" id="ARBA00022679"/>
    </source>
</evidence>
<proteinExistence type="inferred from homology"/>
<dbReference type="PROSITE" id="PS00599">
    <property type="entry name" value="AA_TRANSFER_CLASS_2"/>
    <property type="match status" value="1"/>
</dbReference>
<evidence type="ECO:0000256" key="1">
    <source>
        <dbReference type="ARBA" id="ARBA00001933"/>
    </source>
</evidence>
<accession>A0A3D8IXK6</accession>
<evidence type="ECO:0000313" key="8">
    <source>
        <dbReference type="Proteomes" id="UP000257045"/>
    </source>
</evidence>
<evidence type="ECO:0000313" key="7">
    <source>
        <dbReference type="EMBL" id="RDU69793.1"/>
    </source>
</evidence>
<keyword evidence="4 5" id="KW-0663">Pyridoxal phosphate</keyword>
<dbReference type="InterPro" id="IPR001917">
    <property type="entry name" value="Aminotrans_II_pyridoxalP_BS"/>
</dbReference>
<dbReference type="EMBL" id="NXLV01000013">
    <property type="protein sequence ID" value="RDU69793.1"/>
    <property type="molecule type" value="Genomic_DNA"/>
</dbReference>
<reference evidence="7 8" key="1">
    <citation type="submission" date="2018-04" db="EMBL/GenBank/DDBJ databases">
        <title>Novel Campyloabacter and Helicobacter Species and Strains.</title>
        <authorList>
            <person name="Mannion A.J."/>
            <person name="Shen Z."/>
            <person name="Fox J.G."/>
        </authorList>
    </citation>
    <scope>NUCLEOTIDE SEQUENCE [LARGE SCALE GENOMIC DNA]</scope>
    <source>
        <strain evidence="7 8">MIT 04-9366</strain>
    </source>
</reference>
<sequence>MPYAKELAIMQKKGIVRSKKLHSPSLLDYASNDYLGLSTHTPLLNHAIKKLKSYPYHSPISSLAVNGYHQIHYEFEEFLKSYFGFPEATLFGSGFLANVALFETLVRKGDVIFVDELYHASGRLPAKLLGERAVFFSHNNPQDLREKINKTPIKGRALIAIEGAYSMDGDIGGEEFESIAREFGALLIVDEAHSSGVLGENLKGYFDFYHITPKDYHIKMGTLSKAYGSYGAFVLGEKSVIDFLFTKAKSSIYTTAPSLFDIALAHCNLIYILTHTPTLAHKLKAQKQALSPLLHTDSQLAILPFSSQERMLEVSKELEKEGFLVGSIRKPTAQTPRLRISLNIKNPKFQTQKLCKILQKIL</sequence>
<keyword evidence="3" id="KW-0808">Transferase</keyword>
<dbReference type="InterPro" id="IPR015421">
    <property type="entry name" value="PyrdxlP-dep_Trfase_major"/>
</dbReference>
<dbReference type="InterPro" id="IPR015424">
    <property type="entry name" value="PyrdxlP-dep_Trfase"/>
</dbReference>
<dbReference type="Proteomes" id="UP000257045">
    <property type="component" value="Unassembled WGS sequence"/>
</dbReference>
<comment type="caution">
    <text evidence="7">The sequence shown here is derived from an EMBL/GenBank/DDBJ whole genome shotgun (WGS) entry which is preliminary data.</text>
</comment>
<evidence type="ECO:0000256" key="2">
    <source>
        <dbReference type="ARBA" id="ARBA00010008"/>
    </source>
</evidence>
<gene>
    <name evidence="7" type="ORF">CQA58_06535</name>
</gene>
<dbReference type="PANTHER" id="PTHR13693:SF77">
    <property type="entry name" value="8-AMINO-7-OXONONANOATE SYNTHASE"/>
    <property type="match status" value="1"/>
</dbReference>
<protein>
    <submittedName>
        <fullName evidence="7">8-amino-7-oxononanoate synthase</fullName>
    </submittedName>
</protein>
<evidence type="ECO:0000256" key="4">
    <source>
        <dbReference type="ARBA" id="ARBA00022898"/>
    </source>
</evidence>
<dbReference type="AlphaFoldDB" id="A0A3D8IXK6"/>
<dbReference type="InterPro" id="IPR050087">
    <property type="entry name" value="AON_synthase_class-II"/>
</dbReference>
<feature type="domain" description="Aminotransferase class I/classII large" evidence="6">
    <location>
        <begin position="27"/>
        <end position="345"/>
    </location>
</feature>
<name>A0A3D8IXK6_9HELI</name>
<dbReference type="PANTHER" id="PTHR13693">
    <property type="entry name" value="CLASS II AMINOTRANSFERASE/8-AMINO-7-OXONONANOATE SYNTHASE"/>
    <property type="match status" value="1"/>
</dbReference>
<dbReference type="Gene3D" id="3.90.1150.10">
    <property type="entry name" value="Aspartate Aminotransferase, domain 1"/>
    <property type="match status" value="1"/>
</dbReference>
<dbReference type="Pfam" id="PF00155">
    <property type="entry name" value="Aminotran_1_2"/>
    <property type="match status" value="1"/>
</dbReference>